<dbReference type="SUPFAM" id="SSF55347">
    <property type="entry name" value="Glyceraldehyde-3-phosphate dehydrogenase-like, C-terminal domain"/>
    <property type="match status" value="1"/>
</dbReference>
<dbReference type="STRING" id="980251.GCA_001642875_03451"/>
<accession>A0A5B9PHB5</accession>
<dbReference type="PANTHER" id="PTHR43818">
    <property type="entry name" value="BCDNA.GH03377"/>
    <property type="match status" value="1"/>
</dbReference>
<keyword evidence="4" id="KW-1185">Reference proteome</keyword>
<evidence type="ECO:0000313" key="3">
    <source>
        <dbReference type="EMBL" id="QEG22103.1"/>
    </source>
</evidence>
<evidence type="ECO:0000259" key="2">
    <source>
        <dbReference type="Pfam" id="PF19051"/>
    </source>
</evidence>
<dbReference type="InterPro" id="IPR000683">
    <property type="entry name" value="Gfo/Idh/MocA-like_OxRdtase_N"/>
</dbReference>
<evidence type="ECO:0000313" key="4">
    <source>
        <dbReference type="Proteomes" id="UP000322214"/>
    </source>
</evidence>
<dbReference type="Gene3D" id="3.40.50.720">
    <property type="entry name" value="NAD(P)-binding Rossmann-like Domain"/>
    <property type="match status" value="1"/>
</dbReference>
<protein>
    <submittedName>
        <fullName evidence="3">4-carboxy-2-hydroxymuconate-6-semialdehyde dehydrogenase</fullName>
        <ecNumber evidence="3">1.1.1.312</ecNumber>
    </submittedName>
</protein>
<dbReference type="PANTHER" id="PTHR43818:SF5">
    <property type="entry name" value="OXIDOREDUCTASE FAMILY PROTEIN"/>
    <property type="match status" value="1"/>
</dbReference>
<dbReference type="AlphaFoldDB" id="A0A5B9PHB5"/>
<gene>
    <name evidence="3" type="primary">ligC_3</name>
    <name evidence="3" type="ORF">MFFC18_19640</name>
</gene>
<dbReference type="GO" id="GO:0000166">
    <property type="term" value="F:nucleotide binding"/>
    <property type="evidence" value="ECO:0007669"/>
    <property type="project" value="InterPro"/>
</dbReference>
<sequence>MSAEVPLISVSNTFAESLSMSSDATPNRSPNRRQFLAATASAAAITAAPMFIPRTSLGYGRTAPSDRIAIGAIGCGGKGRHNTSAFLADDRVQVIAACDVDANHLNQGADLIDAHYKNSDCARVEDLRELIARSDIDAVHVSTPDHWHSFASVRAMQAGKDVYCEKPLANSFGESKAIRDTAIRTGRILQCGSHERSNNNCRFAAELVRSGRIGKVHTVRIQMPCEQDHHMSARAFRKKAEPQEIPEGLNWDMWQGHTHPVAYWEKGCHFWWRFILNYGGGEMTDRGAHIIDIAQLGLNRDSSGPVSFEAKGIQVAESPYDAFWDYEFTNTYADGTKLIGTTEGPRGLKFEGEDGWIFVAIHGGALSASDPEVLPQSVRDGKPVAFDQIDDSLKVQLGRSAGHHKNFIDCIISRAEPMATAEIGHRTATICHLNNIAMKVGRPVRWDPGTEELIGDFEAGELLLPNMRDPWQV</sequence>
<dbReference type="InterPro" id="IPR043906">
    <property type="entry name" value="Gfo/Idh/MocA_OxRdtase_bact_C"/>
</dbReference>
<dbReference type="EC" id="1.1.1.312" evidence="3"/>
<dbReference type="Proteomes" id="UP000322214">
    <property type="component" value="Chromosome"/>
</dbReference>
<dbReference type="GO" id="GO:0050606">
    <property type="term" value="F:4-carboxy-2-hydroxymuconate semialdehyde hemiacetal dehydrogenase activity"/>
    <property type="evidence" value="ECO:0007669"/>
    <property type="project" value="UniProtKB-EC"/>
</dbReference>
<dbReference type="Pfam" id="PF19051">
    <property type="entry name" value="GFO_IDH_MocA_C2"/>
    <property type="match status" value="2"/>
</dbReference>
<dbReference type="EMBL" id="CP042912">
    <property type="protein sequence ID" value="QEG22103.1"/>
    <property type="molecule type" value="Genomic_DNA"/>
</dbReference>
<dbReference type="KEGG" id="mff:MFFC18_19640"/>
<dbReference type="SUPFAM" id="SSF51735">
    <property type="entry name" value="NAD(P)-binding Rossmann-fold domains"/>
    <property type="match status" value="1"/>
</dbReference>
<proteinExistence type="predicted"/>
<dbReference type="InterPro" id="IPR050463">
    <property type="entry name" value="Gfo/Idh/MocA_oxidrdct_glycsds"/>
</dbReference>
<dbReference type="Gene3D" id="3.30.360.10">
    <property type="entry name" value="Dihydrodipicolinate Reductase, domain 2"/>
    <property type="match status" value="1"/>
</dbReference>
<keyword evidence="3" id="KW-0560">Oxidoreductase</keyword>
<name>A0A5B9PHB5_9BACT</name>
<reference evidence="3 4" key="1">
    <citation type="submission" date="2019-08" db="EMBL/GenBank/DDBJ databases">
        <title>Deep-cultivation of Planctomycetes and their phenomic and genomic characterization uncovers novel biology.</title>
        <authorList>
            <person name="Wiegand S."/>
            <person name="Jogler M."/>
            <person name="Boedeker C."/>
            <person name="Pinto D."/>
            <person name="Vollmers J."/>
            <person name="Rivas-Marin E."/>
            <person name="Kohn T."/>
            <person name="Peeters S.H."/>
            <person name="Heuer A."/>
            <person name="Rast P."/>
            <person name="Oberbeckmann S."/>
            <person name="Bunk B."/>
            <person name="Jeske O."/>
            <person name="Meyerdierks A."/>
            <person name="Storesund J.E."/>
            <person name="Kallscheuer N."/>
            <person name="Luecker S."/>
            <person name="Lage O.M."/>
            <person name="Pohl T."/>
            <person name="Merkel B.J."/>
            <person name="Hornburger P."/>
            <person name="Mueller R.-W."/>
            <person name="Bruemmer F."/>
            <person name="Labrenz M."/>
            <person name="Spormann A.M."/>
            <person name="Op den Camp H."/>
            <person name="Overmann J."/>
            <person name="Amann R."/>
            <person name="Jetten M.S.M."/>
            <person name="Mascher T."/>
            <person name="Medema M.H."/>
            <person name="Devos D.P."/>
            <person name="Kaster A.-K."/>
            <person name="Ovreas L."/>
            <person name="Rohde M."/>
            <person name="Galperin M.Y."/>
            <person name="Jogler C."/>
        </authorList>
    </citation>
    <scope>NUCLEOTIDE SEQUENCE [LARGE SCALE GENOMIC DNA]</scope>
    <source>
        <strain evidence="3 4">FC18</strain>
    </source>
</reference>
<evidence type="ECO:0000259" key="1">
    <source>
        <dbReference type="Pfam" id="PF01408"/>
    </source>
</evidence>
<feature type="domain" description="Gfo/Idh/MocA-like oxidoreductase bacterial type C-terminal" evidence="2">
    <location>
        <begin position="401"/>
        <end position="472"/>
    </location>
</feature>
<feature type="domain" description="Gfo/Idh/MocA-like oxidoreductase N-terminal" evidence="1">
    <location>
        <begin position="69"/>
        <end position="192"/>
    </location>
</feature>
<feature type="domain" description="Gfo/Idh/MocA-like oxidoreductase bacterial type C-terminal" evidence="2">
    <location>
        <begin position="206"/>
        <end position="358"/>
    </location>
</feature>
<dbReference type="Pfam" id="PF01408">
    <property type="entry name" value="GFO_IDH_MocA"/>
    <property type="match status" value="1"/>
</dbReference>
<organism evidence="3 4">
    <name type="scientific">Mariniblastus fucicola</name>
    <dbReference type="NCBI Taxonomy" id="980251"/>
    <lineage>
        <taxon>Bacteria</taxon>
        <taxon>Pseudomonadati</taxon>
        <taxon>Planctomycetota</taxon>
        <taxon>Planctomycetia</taxon>
        <taxon>Pirellulales</taxon>
        <taxon>Pirellulaceae</taxon>
        <taxon>Mariniblastus</taxon>
    </lineage>
</organism>
<dbReference type="InterPro" id="IPR036291">
    <property type="entry name" value="NAD(P)-bd_dom_sf"/>
</dbReference>